<feature type="transmembrane region" description="Helical" evidence="3">
    <location>
        <begin position="14"/>
        <end position="37"/>
    </location>
</feature>
<accession>A0ABV9DFX2</accession>
<dbReference type="Gene3D" id="3.60.21.10">
    <property type="match status" value="1"/>
</dbReference>
<keyword evidence="3" id="KW-0812">Transmembrane</keyword>
<dbReference type="InterPro" id="IPR029052">
    <property type="entry name" value="Metallo-depent_PP-like"/>
</dbReference>
<dbReference type="Proteomes" id="UP001595989">
    <property type="component" value="Unassembled WGS sequence"/>
</dbReference>
<keyword evidence="6" id="KW-1185">Reference proteome</keyword>
<keyword evidence="3" id="KW-0472">Membrane</keyword>
<keyword evidence="2" id="KW-0378">Hydrolase</keyword>
<sequence length="305" mass="34075">MAGRKKKRSKIKKLFYIISALILLVLIYGIAVEPYLIDTEEETVTVRNLPESWEGEEIAVVGDFQTGMWANNTAAARRVIDKIVDRKPKAVLLLGDFIYKPKDDLNENLKTVADYLKPLTKTDIPVYAVLGNHDYGMEKLKADPNEEAARKLTGMLEGLGIEVLKNESVQLATEENPFYLVGMGAKFPNNANPEKAFATVEEQAPRMVLMHHPDTIEKIPNNAFSFAVAGHTHGGQIQIPLTPDWTWLTYTPRDLVHAAGWITGHGFDDKKLYVNKGIGFSYFPVRINCAPELTIFTLQSDESTA</sequence>
<dbReference type="EMBL" id="JBHSFU010000004">
    <property type="protein sequence ID" value="MFC4557686.1"/>
    <property type="molecule type" value="Genomic_DNA"/>
</dbReference>
<keyword evidence="1" id="KW-0479">Metal-binding</keyword>
<dbReference type="InterPro" id="IPR004843">
    <property type="entry name" value="Calcineurin-like_PHP"/>
</dbReference>
<evidence type="ECO:0000256" key="2">
    <source>
        <dbReference type="ARBA" id="ARBA00022801"/>
    </source>
</evidence>
<evidence type="ECO:0000256" key="1">
    <source>
        <dbReference type="ARBA" id="ARBA00022723"/>
    </source>
</evidence>
<evidence type="ECO:0000313" key="6">
    <source>
        <dbReference type="Proteomes" id="UP001595989"/>
    </source>
</evidence>
<name>A0ABV9DFX2_9BACI</name>
<dbReference type="PANTHER" id="PTHR31302:SF31">
    <property type="entry name" value="PHOSPHODIESTERASE YAEI"/>
    <property type="match status" value="1"/>
</dbReference>
<organism evidence="5 6">
    <name type="scientific">Virgibacillus kekensis</name>
    <dbReference type="NCBI Taxonomy" id="202261"/>
    <lineage>
        <taxon>Bacteria</taxon>
        <taxon>Bacillati</taxon>
        <taxon>Bacillota</taxon>
        <taxon>Bacilli</taxon>
        <taxon>Bacillales</taxon>
        <taxon>Bacillaceae</taxon>
        <taxon>Virgibacillus</taxon>
    </lineage>
</organism>
<gene>
    <name evidence="5" type="ORF">ACFO3D_05615</name>
</gene>
<protein>
    <submittedName>
        <fullName evidence="5">Metallophosphoesterase</fullName>
    </submittedName>
</protein>
<feature type="domain" description="Calcineurin-like phosphoesterase" evidence="4">
    <location>
        <begin position="58"/>
        <end position="234"/>
    </location>
</feature>
<dbReference type="SUPFAM" id="SSF56300">
    <property type="entry name" value="Metallo-dependent phosphatases"/>
    <property type="match status" value="1"/>
</dbReference>
<evidence type="ECO:0000313" key="5">
    <source>
        <dbReference type="EMBL" id="MFC4557686.1"/>
    </source>
</evidence>
<dbReference type="PANTHER" id="PTHR31302">
    <property type="entry name" value="TRANSMEMBRANE PROTEIN WITH METALLOPHOSPHOESTERASE DOMAIN-RELATED"/>
    <property type="match status" value="1"/>
</dbReference>
<evidence type="ECO:0000259" key="4">
    <source>
        <dbReference type="Pfam" id="PF00149"/>
    </source>
</evidence>
<dbReference type="RefSeq" id="WP_390293671.1">
    <property type="nucleotide sequence ID" value="NZ_JBHSFU010000004.1"/>
</dbReference>
<dbReference type="InterPro" id="IPR051158">
    <property type="entry name" value="Metallophosphoesterase_sf"/>
</dbReference>
<keyword evidence="3" id="KW-1133">Transmembrane helix</keyword>
<comment type="caution">
    <text evidence="5">The sequence shown here is derived from an EMBL/GenBank/DDBJ whole genome shotgun (WGS) entry which is preliminary data.</text>
</comment>
<evidence type="ECO:0000256" key="3">
    <source>
        <dbReference type="SAM" id="Phobius"/>
    </source>
</evidence>
<proteinExistence type="predicted"/>
<reference evidence="6" key="1">
    <citation type="journal article" date="2019" name="Int. J. Syst. Evol. Microbiol.">
        <title>The Global Catalogue of Microorganisms (GCM) 10K type strain sequencing project: providing services to taxonomists for standard genome sequencing and annotation.</title>
        <authorList>
            <consortium name="The Broad Institute Genomics Platform"/>
            <consortium name="The Broad Institute Genome Sequencing Center for Infectious Disease"/>
            <person name="Wu L."/>
            <person name="Ma J."/>
        </authorList>
    </citation>
    <scope>NUCLEOTIDE SEQUENCE [LARGE SCALE GENOMIC DNA]</scope>
    <source>
        <strain evidence="6">CGMCC 4.7426</strain>
    </source>
</reference>
<dbReference type="Pfam" id="PF00149">
    <property type="entry name" value="Metallophos"/>
    <property type="match status" value="1"/>
</dbReference>